<evidence type="ECO:0000313" key="19">
    <source>
        <dbReference type="RefSeq" id="XP_013388516.1"/>
    </source>
</evidence>
<dbReference type="GO" id="GO:0004888">
    <property type="term" value="F:transmembrane signaling receptor activity"/>
    <property type="evidence" value="ECO:0007669"/>
    <property type="project" value="InterPro"/>
</dbReference>
<evidence type="ECO:0000259" key="16">
    <source>
        <dbReference type="Pfam" id="PF02931"/>
    </source>
</evidence>
<evidence type="ECO:0000256" key="4">
    <source>
        <dbReference type="ARBA" id="ARBA00022692"/>
    </source>
</evidence>
<evidence type="ECO:0000256" key="13">
    <source>
        <dbReference type="ARBA" id="ARBA00023303"/>
    </source>
</evidence>
<keyword evidence="13 15" id="KW-0407">Ion channel</keyword>
<dbReference type="InterPro" id="IPR018000">
    <property type="entry name" value="Neurotransmitter_ion_chnl_CS"/>
</dbReference>
<keyword evidence="11" id="KW-0325">Glycoprotein</keyword>
<dbReference type="FunFam" id="2.70.170.10:FF:000016">
    <property type="entry name" value="Nicotinic acetylcholine receptor subunit"/>
    <property type="match status" value="1"/>
</dbReference>
<dbReference type="InterPro" id="IPR006202">
    <property type="entry name" value="Neur_chan_lig-bd"/>
</dbReference>
<dbReference type="InterPro" id="IPR036719">
    <property type="entry name" value="Neuro-gated_channel_TM_sf"/>
</dbReference>
<feature type="transmembrane region" description="Helical" evidence="15">
    <location>
        <begin position="279"/>
        <end position="297"/>
    </location>
</feature>
<dbReference type="RefSeq" id="XP_013388516.1">
    <property type="nucleotide sequence ID" value="XM_013533062.1"/>
</dbReference>
<evidence type="ECO:0000256" key="3">
    <source>
        <dbReference type="ARBA" id="ARBA00022475"/>
    </source>
</evidence>
<dbReference type="Pfam" id="PF02932">
    <property type="entry name" value="Neur_chan_memb"/>
    <property type="match status" value="1"/>
</dbReference>
<comment type="subcellular location">
    <subcellularLocation>
        <location evidence="14">Synaptic cell membrane</location>
        <topology evidence="14">Multi-pass membrane protein</topology>
    </subcellularLocation>
</comment>
<feature type="transmembrane region" description="Helical" evidence="15">
    <location>
        <begin position="458"/>
        <end position="476"/>
    </location>
</feature>
<dbReference type="InterPro" id="IPR006029">
    <property type="entry name" value="Neurotrans-gated_channel_TM"/>
</dbReference>
<feature type="domain" description="Neurotransmitter-gated ion-channel transmembrane" evidence="17">
    <location>
        <begin position="250"/>
        <end position="475"/>
    </location>
</feature>
<evidence type="ECO:0000256" key="14">
    <source>
        <dbReference type="ARBA" id="ARBA00034099"/>
    </source>
</evidence>
<name>A0A1S3HSJ2_LINAN</name>
<evidence type="ECO:0000256" key="10">
    <source>
        <dbReference type="ARBA" id="ARBA00023170"/>
    </source>
</evidence>
<organism evidence="18 19">
    <name type="scientific">Lingula anatina</name>
    <name type="common">Brachiopod</name>
    <name type="synonym">Lingula unguis</name>
    <dbReference type="NCBI Taxonomy" id="7574"/>
    <lineage>
        <taxon>Eukaryota</taxon>
        <taxon>Metazoa</taxon>
        <taxon>Spiralia</taxon>
        <taxon>Lophotrochozoa</taxon>
        <taxon>Brachiopoda</taxon>
        <taxon>Linguliformea</taxon>
        <taxon>Lingulata</taxon>
        <taxon>Lingulida</taxon>
        <taxon>Linguloidea</taxon>
        <taxon>Lingulidae</taxon>
        <taxon>Lingula</taxon>
    </lineage>
</organism>
<dbReference type="PRINTS" id="PR00252">
    <property type="entry name" value="NRIONCHANNEL"/>
</dbReference>
<dbReference type="RefSeq" id="XP_013388518.1">
    <property type="nucleotide sequence ID" value="XM_013533064.1"/>
</dbReference>
<evidence type="ECO:0000256" key="6">
    <source>
        <dbReference type="ARBA" id="ARBA00023018"/>
    </source>
</evidence>
<dbReference type="GO" id="GO:0045211">
    <property type="term" value="C:postsynaptic membrane"/>
    <property type="evidence" value="ECO:0007669"/>
    <property type="project" value="InterPro"/>
</dbReference>
<dbReference type="InterPro" id="IPR006201">
    <property type="entry name" value="Neur_channel"/>
</dbReference>
<dbReference type="Pfam" id="PF02931">
    <property type="entry name" value="Neur_chan_LBD"/>
    <property type="match status" value="1"/>
</dbReference>
<dbReference type="Proteomes" id="UP000085678">
    <property type="component" value="Unplaced"/>
</dbReference>
<keyword evidence="8 15" id="KW-0472">Membrane</keyword>
<dbReference type="PANTHER" id="PTHR18945">
    <property type="entry name" value="NEUROTRANSMITTER GATED ION CHANNEL"/>
    <property type="match status" value="1"/>
</dbReference>
<dbReference type="GeneID" id="106157431"/>
<keyword evidence="2 15" id="KW-0813">Transport</keyword>
<dbReference type="CDD" id="cd18997">
    <property type="entry name" value="LGIC_ECD_nAChR"/>
    <property type="match status" value="1"/>
</dbReference>
<keyword evidence="12" id="KW-1071">Ligand-gated ion channel</keyword>
<keyword evidence="5 15" id="KW-1133">Transmembrane helix</keyword>
<evidence type="ECO:0000313" key="18">
    <source>
        <dbReference type="Proteomes" id="UP000085678"/>
    </source>
</evidence>
<proteinExistence type="inferred from homology"/>
<protein>
    <submittedName>
        <fullName evidence="19 20">Neuronal acetylcholine receptor subunit alpha-9 isoform X1</fullName>
    </submittedName>
</protein>
<dbReference type="GO" id="GO:0022848">
    <property type="term" value="F:acetylcholine-gated monoatomic cation-selective channel activity"/>
    <property type="evidence" value="ECO:0007669"/>
    <property type="project" value="InterPro"/>
</dbReference>
<dbReference type="OrthoDB" id="5975154at2759"/>
<reference evidence="19 20" key="1">
    <citation type="submission" date="2025-04" db="UniProtKB">
        <authorList>
            <consortium name="RefSeq"/>
        </authorList>
    </citation>
    <scope>IDENTIFICATION</scope>
    <source>
        <tissue evidence="19 20">Gonads</tissue>
    </source>
</reference>
<evidence type="ECO:0000256" key="9">
    <source>
        <dbReference type="ARBA" id="ARBA00023157"/>
    </source>
</evidence>
<keyword evidence="9" id="KW-1015">Disulfide bond</keyword>
<feature type="domain" description="Neurotransmitter-gated ion-channel ligand-binding" evidence="16">
    <location>
        <begin position="37"/>
        <end position="242"/>
    </location>
</feature>
<dbReference type="AlphaFoldDB" id="A0A1S3HSJ2"/>
<accession>A0A1S3HSJ2</accession>
<comment type="similarity">
    <text evidence="1">Belongs to the ligand-gated ion channel (TC 1.A.9) family. Acetylcholine receptor (TC 1.A.9.1) subfamily.</text>
</comment>
<dbReference type="InterPro" id="IPR038050">
    <property type="entry name" value="Neuro_actylchol_rec"/>
</dbReference>
<keyword evidence="7 15" id="KW-0406">Ion transport</keyword>
<evidence type="ECO:0000256" key="7">
    <source>
        <dbReference type="ARBA" id="ARBA00023065"/>
    </source>
</evidence>
<keyword evidence="3" id="KW-1003">Cell membrane</keyword>
<dbReference type="NCBIfam" id="TIGR00860">
    <property type="entry name" value="LIC"/>
    <property type="match status" value="1"/>
</dbReference>
<evidence type="ECO:0000256" key="11">
    <source>
        <dbReference type="ARBA" id="ARBA00023180"/>
    </source>
</evidence>
<dbReference type="STRING" id="7574.A0A1S3HSJ2"/>
<evidence type="ECO:0000256" key="8">
    <source>
        <dbReference type="ARBA" id="ARBA00023136"/>
    </source>
</evidence>
<keyword evidence="6" id="KW-0770">Synapse</keyword>
<evidence type="ECO:0000256" key="1">
    <source>
        <dbReference type="ARBA" id="ARBA00009237"/>
    </source>
</evidence>
<dbReference type="FunFam" id="1.20.58.390:FF:000073">
    <property type="entry name" value="Neuronal acetylcholine receptor subunit alpha-9-II"/>
    <property type="match status" value="1"/>
</dbReference>
<dbReference type="Gene3D" id="1.20.58.390">
    <property type="entry name" value="Neurotransmitter-gated ion-channel transmembrane domain"/>
    <property type="match status" value="2"/>
</dbReference>
<evidence type="ECO:0000256" key="15">
    <source>
        <dbReference type="RuleBase" id="RU000687"/>
    </source>
</evidence>
<sequence length="482" mass="54924">MLSTTGLRKMKIWTIFLVFIGLTTKAFPGFCFPADIERQLVQSLMVNYDVDVRPVENTSVPIVVKLGMALNQIIDVDEVNQIIVSSVWFRLRWNDFKLRWNSSSYGGLSSIRISSGRIWRPDLTLYTDVKESASTFTHYNAIVSADGSISWNFPAIVRSTCSLNVRYFPYDEQRCPLKFGSWTFDGLQLDLKNLSMSGDSSTYVTNGEWELKDIPVVRNELYYNCCPEPYPDVTFTIIIRRQSLFYLFNLVLPCALIVAITILVFYLPPESGEKVSLSVTVLLALTVFLQIVAQTMPAQSEVVPLIGEYFGAAIALLSVSTALTVIVLNLHFRGSHNNEVPYWMRKVVLEYMAKLLFMTETVKRNVSSPKKEETRVYPSHIPHLANGKKTPHYPNTSVRDLRKEPLAILDLEPQNDTNSLLLSISKTLDKFEVYLEEKEVQEQCETDWQLVARVVDRFLLVVFSLITLIVSVTIFSNRPTYD</sequence>
<dbReference type="InterPro" id="IPR002394">
    <property type="entry name" value="Nicotinic_acetylcholine_rcpt"/>
</dbReference>
<dbReference type="PROSITE" id="PS00236">
    <property type="entry name" value="NEUROTR_ION_CHANNEL"/>
    <property type="match status" value="1"/>
</dbReference>
<keyword evidence="18" id="KW-1185">Reference proteome</keyword>
<evidence type="ECO:0000256" key="5">
    <source>
        <dbReference type="ARBA" id="ARBA00022989"/>
    </source>
</evidence>
<dbReference type="SUPFAM" id="SSF63712">
    <property type="entry name" value="Nicotinic receptor ligand binding domain-like"/>
    <property type="match status" value="1"/>
</dbReference>
<feature type="transmembrane region" description="Helical" evidence="15">
    <location>
        <begin position="309"/>
        <end position="330"/>
    </location>
</feature>
<dbReference type="PRINTS" id="PR00254">
    <property type="entry name" value="NICOTINICR"/>
</dbReference>
<evidence type="ECO:0000256" key="12">
    <source>
        <dbReference type="ARBA" id="ARBA00023286"/>
    </source>
</evidence>
<dbReference type="InterPro" id="IPR036734">
    <property type="entry name" value="Neur_chan_lig-bd_sf"/>
</dbReference>
<gene>
    <name evidence="19 20" type="primary">LOC106157431</name>
</gene>
<evidence type="ECO:0000259" key="17">
    <source>
        <dbReference type="Pfam" id="PF02932"/>
    </source>
</evidence>
<evidence type="ECO:0000256" key="2">
    <source>
        <dbReference type="ARBA" id="ARBA00022448"/>
    </source>
</evidence>
<dbReference type="CDD" id="cd19051">
    <property type="entry name" value="LGIC_TM_cation"/>
    <property type="match status" value="1"/>
</dbReference>
<dbReference type="KEGG" id="lak:106157431"/>
<evidence type="ECO:0000313" key="20">
    <source>
        <dbReference type="RefSeq" id="XP_013388518.1"/>
    </source>
</evidence>
<feature type="transmembrane region" description="Helical" evidence="15">
    <location>
        <begin position="244"/>
        <end position="267"/>
    </location>
</feature>
<keyword evidence="10 19" id="KW-0675">Receptor</keyword>
<dbReference type="SUPFAM" id="SSF90112">
    <property type="entry name" value="Neurotransmitter-gated ion-channel transmembrane pore"/>
    <property type="match status" value="1"/>
</dbReference>
<dbReference type="Gene3D" id="2.70.170.10">
    <property type="entry name" value="Neurotransmitter-gated ion-channel ligand-binding domain"/>
    <property type="match status" value="1"/>
</dbReference>
<keyword evidence="4 15" id="KW-0812">Transmembrane</keyword>